<protein>
    <recommendedName>
        <fullName evidence="4">Lipoprotein</fullName>
    </recommendedName>
</protein>
<evidence type="ECO:0008006" key="4">
    <source>
        <dbReference type="Google" id="ProtNLM"/>
    </source>
</evidence>
<keyword evidence="3" id="KW-1185">Reference proteome</keyword>
<reference evidence="2 3" key="1">
    <citation type="submission" date="2017-03" db="EMBL/GenBank/DDBJ databases">
        <title>Genome sequence of Geothermobacter sp. EPR-M, Deep-Sea Iron Reducer.</title>
        <authorList>
            <person name="Tully B."/>
            <person name="Savalia P."/>
            <person name="Abuyen K."/>
            <person name="Baughan C."/>
            <person name="Romero E."/>
            <person name="Ronkowski C."/>
            <person name="Torres B."/>
            <person name="Tremblay J."/>
            <person name="Trujillo A."/>
            <person name="Tyler M."/>
            <person name="Perez-Rodriguez I."/>
            <person name="Amend J."/>
        </authorList>
    </citation>
    <scope>NUCLEOTIDE SEQUENCE [LARGE SCALE GENOMIC DNA]</scope>
    <source>
        <strain evidence="2 3">EPR-M</strain>
    </source>
</reference>
<feature type="compositionally biased region" description="Polar residues" evidence="1">
    <location>
        <begin position="37"/>
        <end position="48"/>
    </location>
</feature>
<dbReference type="RefSeq" id="WP_085008481.1">
    <property type="nucleotide sequence ID" value="NZ_NAAD01000001.1"/>
</dbReference>
<dbReference type="PROSITE" id="PS51257">
    <property type="entry name" value="PROKAR_LIPOPROTEIN"/>
    <property type="match status" value="1"/>
</dbReference>
<evidence type="ECO:0000256" key="1">
    <source>
        <dbReference type="SAM" id="MobiDB-lite"/>
    </source>
</evidence>
<dbReference type="STRING" id="1969733.B5V00_00695"/>
<evidence type="ECO:0000313" key="3">
    <source>
        <dbReference type="Proteomes" id="UP000193136"/>
    </source>
</evidence>
<organism evidence="2 3">
    <name type="scientific">Geothermobacter hydrogeniphilus</name>
    <dbReference type="NCBI Taxonomy" id="1969733"/>
    <lineage>
        <taxon>Bacteria</taxon>
        <taxon>Pseudomonadati</taxon>
        <taxon>Thermodesulfobacteriota</taxon>
        <taxon>Desulfuromonadia</taxon>
        <taxon>Desulfuromonadales</taxon>
        <taxon>Geothermobacteraceae</taxon>
        <taxon>Geothermobacter</taxon>
    </lineage>
</organism>
<name>A0A1X0YE51_9BACT</name>
<dbReference type="AlphaFoldDB" id="A0A1X0YE51"/>
<sequence>MLFRCLTTLLVVLTLSACHPRPPRHHGPPVADDEAGGQQTMESMQRLKQQLQELQEELARVRSEQAAAAVDTAARHPVWAPLTTSEMPASGFARYAWLLLSDQTPPESAIALLTLFETLSGPMNAAPDSRTLFLVPLRNAERDLTLDNYDTAAAATLRQPRLHADGTGPWLLLSATRDAASPVTLTIDLADLSAPRVKQILQQLLRPLAESPDNPTALLRRTCWQLADLEPERPTRIVVDHNRLALSFVNE</sequence>
<dbReference type="OrthoDB" id="9822355at2"/>
<gene>
    <name evidence="2" type="ORF">B5V00_00695</name>
</gene>
<proteinExistence type="predicted"/>
<comment type="caution">
    <text evidence="2">The sequence shown here is derived from an EMBL/GenBank/DDBJ whole genome shotgun (WGS) entry which is preliminary data.</text>
</comment>
<feature type="region of interest" description="Disordered" evidence="1">
    <location>
        <begin position="21"/>
        <end position="48"/>
    </location>
</feature>
<accession>A0A1X0YE51</accession>
<evidence type="ECO:0000313" key="2">
    <source>
        <dbReference type="EMBL" id="ORJ63416.1"/>
    </source>
</evidence>
<dbReference type="Proteomes" id="UP000193136">
    <property type="component" value="Unassembled WGS sequence"/>
</dbReference>
<dbReference type="EMBL" id="NAAD01000001">
    <property type="protein sequence ID" value="ORJ63416.1"/>
    <property type="molecule type" value="Genomic_DNA"/>
</dbReference>